<dbReference type="Pfam" id="PF21787">
    <property type="entry name" value="TNP-like_RNaseH_N"/>
    <property type="match status" value="1"/>
</dbReference>
<evidence type="ECO:0000313" key="3">
    <source>
        <dbReference type="Proteomes" id="UP000675881"/>
    </source>
</evidence>
<proteinExistence type="predicted"/>
<accession>A0A7R8CVK8</accession>
<dbReference type="InterPro" id="IPR048365">
    <property type="entry name" value="TNP-like_RNaseH_N"/>
</dbReference>
<sequence>MALNFEKMKKNCFGALSFEEVDIKNRFEIETKTQPIYGDCKKVQPAMVLGLFKSWKQPVYFKFQAPMTKKRLMEIINEFEVCGIQIFVVIFDLGNKTFLSKLGIQPISLLFCTF</sequence>
<organism evidence="2 3">
    <name type="scientific">Lepeophtheirus salmonis</name>
    <name type="common">Salmon louse</name>
    <name type="synonym">Caligus salmonis</name>
    <dbReference type="NCBI Taxonomy" id="72036"/>
    <lineage>
        <taxon>Eukaryota</taxon>
        <taxon>Metazoa</taxon>
        <taxon>Ecdysozoa</taxon>
        <taxon>Arthropoda</taxon>
        <taxon>Crustacea</taxon>
        <taxon>Multicrustacea</taxon>
        <taxon>Hexanauplia</taxon>
        <taxon>Copepoda</taxon>
        <taxon>Siphonostomatoida</taxon>
        <taxon>Caligidae</taxon>
        <taxon>Lepeophtheirus</taxon>
    </lineage>
</organism>
<name>A0A7R8CVK8_LEPSM</name>
<keyword evidence="3" id="KW-1185">Reference proteome</keyword>
<dbReference type="EMBL" id="HG994584">
    <property type="protein sequence ID" value="CAF2945897.1"/>
    <property type="molecule type" value="Genomic_DNA"/>
</dbReference>
<dbReference type="Proteomes" id="UP000675881">
    <property type="component" value="Chromosome 5"/>
</dbReference>
<evidence type="ECO:0000259" key="1">
    <source>
        <dbReference type="Pfam" id="PF21787"/>
    </source>
</evidence>
<reference evidence="2" key="1">
    <citation type="submission" date="2021-02" db="EMBL/GenBank/DDBJ databases">
        <authorList>
            <person name="Bekaert M."/>
        </authorList>
    </citation>
    <scope>NUCLEOTIDE SEQUENCE</scope>
    <source>
        <strain evidence="2">IoA-00</strain>
    </source>
</reference>
<feature type="domain" description="Transposable element P transposase-like RNase H" evidence="1">
    <location>
        <begin position="5"/>
        <end position="95"/>
    </location>
</feature>
<dbReference type="AlphaFoldDB" id="A0A7R8CVK8"/>
<gene>
    <name evidence="2" type="ORF">LSAA_10919</name>
</gene>
<protein>
    <submittedName>
        <fullName evidence="2">(salmon louse) hypothetical protein</fullName>
    </submittedName>
</protein>
<evidence type="ECO:0000313" key="2">
    <source>
        <dbReference type="EMBL" id="CAF2945897.1"/>
    </source>
</evidence>